<reference evidence="7" key="1">
    <citation type="submission" date="2025-08" db="UniProtKB">
        <authorList>
            <consortium name="RefSeq"/>
        </authorList>
    </citation>
    <scope>IDENTIFICATION</scope>
</reference>
<comment type="similarity">
    <text evidence="4 5">Belongs to the PMG family.</text>
</comment>
<evidence type="ECO:0000256" key="5">
    <source>
        <dbReference type="RuleBase" id="RU369044"/>
    </source>
</evidence>
<dbReference type="Proteomes" id="UP000515203">
    <property type="component" value="Unplaced"/>
</dbReference>
<dbReference type="InterPro" id="IPR007951">
    <property type="entry name" value="KRTAP_PMG"/>
</dbReference>
<proteinExistence type="inferred from homology"/>
<evidence type="ECO:0000256" key="2">
    <source>
        <dbReference type="ARBA" id="ARBA00022737"/>
    </source>
</evidence>
<evidence type="ECO:0000256" key="3">
    <source>
        <dbReference type="ARBA" id="ARBA00022744"/>
    </source>
</evidence>
<dbReference type="GeneID" id="101577020"/>
<comment type="function">
    <text evidence="1 5">In the hair cortex, hair keratin intermediate filaments are embedded in an interfilamentous matrix, consisting of hair keratin-associated proteins (KRTAP), which are essential for the formation of a rigid and resistant hair shaft through their extensive disulfide bond cross-linking with abundant cysteine residues of hair keratins. The matrix proteins include the high-sulfur and high-glycine-tyrosine keratins.</text>
</comment>
<protein>
    <recommendedName>
        <fullName evidence="5">Keratin-associated protein</fullName>
    </recommendedName>
</protein>
<evidence type="ECO:0000313" key="7">
    <source>
        <dbReference type="RefSeq" id="XP_004646387.1"/>
    </source>
</evidence>
<keyword evidence="3 5" id="KW-0416">Keratin</keyword>
<dbReference type="GO" id="GO:0045095">
    <property type="term" value="C:keratin filament"/>
    <property type="evidence" value="ECO:0007669"/>
    <property type="project" value="UniProtKB-UniRule"/>
</dbReference>
<gene>
    <name evidence="7" type="primary">LOC101577020</name>
</gene>
<keyword evidence="6" id="KW-1185">Reference proteome</keyword>
<organism evidence="6 7">
    <name type="scientific">Octodon degus</name>
    <name type="common">Degu</name>
    <name type="synonym">Sciurus degus</name>
    <dbReference type="NCBI Taxonomy" id="10160"/>
    <lineage>
        <taxon>Eukaryota</taxon>
        <taxon>Metazoa</taxon>
        <taxon>Chordata</taxon>
        <taxon>Craniata</taxon>
        <taxon>Vertebrata</taxon>
        <taxon>Euteleostomi</taxon>
        <taxon>Mammalia</taxon>
        <taxon>Eutheria</taxon>
        <taxon>Euarchontoglires</taxon>
        <taxon>Glires</taxon>
        <taxon>Rodentia</taxon>
        <taxon>Hystricomorpha</taxon>
        <taxon>Octodontidae</taxon>
        <taxon>Octodon</taxon>
    </lineage>
</organism>
<keyword evidence="2" id="KW-0677">Repeat</keyword>
<accession>A0A6P3FGA3</accession>
<dbReference type="Pfam" id="PF05287">
    <property type="entry name" value="PMG"/>
    <property type="match status" value="1"/>
</dbReference>
<comment type="subunit">
    <text evidence="5">Interacts with hair keratins.</text>
</comment>
<dbReference type="PANTHER" id="PTHR23260">
    <property type="entry name" value="KERATIN ASSOCIATED PROTEIN 3-3-RELATED"/>
    <property type="match status" value="1"/>
</dbReference>
<dbReference type="PANTHER" id="PTHR23260:SF8">
    <property type="entry name" value="KERATIN-ASSOCIATED PROTEIN"/>
    <property type="match status" value="1"/>
</dbReference>
<dbReference type="InParanoid" id="A0A6P3FGA3"/>
<evidence type="ECO:0000256" key="4">
    <source>
        <dbReference type="ARBA" id="ARBA00034495"/>
    </source>
</evidence>
<dbReference type="OrthoDB" id="9832400at2759"/>
<evidence type="ECO:0000313" key="6">
    <source>
        <dbReference type="Proteomes" id="UP000515203"/>
    </source>
</evidence>
<evidence type="ECO:0000256" key="1">
    <source>
        <dbReference type="ARBA" id="ARBA00003327"/>
    </source>
</evidence>
<dbReference type="GO" id="GO:0005829">
    <property type="term" value="C:cytosol"/>
    <property type="evidence" value="ECO:0007669"/>
    <property type="project" value="UniProtKB-ARBA"/>
</dbReference>
<sequence>MPHSYCQSFRSSYEPPLLSAIEHGSNSASFGDGICLPSACHGRTWLLDNFKGACNETTSCQLTSQERDHLTEDTCVQSSCLSRVVQTTCSNSKPSERTSCQPRSSLAVPENVAQPFQAGSSQQVSFGAHHPQPESSLAKCSQLETFSSQSCQILEYESSQRQCQISESGSCSPLVIVAPGPQFSESSSTYEPACCVTGGLQLPSK</sequence>
<dbReference type="InterPro" id="IPR007659">
    <property type="entry name" value="Keratin_matx"/>
</dbReference>
<name>A0A6P3FGA3_OCTDE</name>
<dbReference type="GO" id="GO:0005198">
    <property type="term" value="F:structural molecule activity"/>
    <property type="evidence" value="ECO:0007669"/>
    <property type="project" value="InterPro"/>
</dbReference>
<dbReference type="RefSeq" id="XP_004646387.1">
    <property type="nucleotide sequence ID" value="XM_004646330.1"/>
</dbReference>
<dbReference type="AlphaFoldDB" id="A0A6P3FGA3"/>